<dbReference type="Proteomes" id="UP000282515">
    <property type="component" value="Unassembled WGS sequence"/>
</dbReference>
<accession>A0A3L8PJA6</accession>
<dbReference type="NCBIfam" id="NF004547">
    <property type="entry name" value="PRK05889.1"/>
    <property type="match status" value="1"/>
</dbReference>
<protein>
    <submittedName>
        <fullName evidence="3">Biotin/lipoyl-binding carrier protein</fullName>
    </submittedName>
</protein>
<reference evidence="3 4" key="1">
    <citation type="submission" date="2018-10" db="EMBL/GenBank/DDBJ databases">
        <title>Aeromicrobium sp. 9W16Y-2 whole genome shotgun sequence.</title>
        <authorList>
            <person name="Li F."/>
        </authorList>
    </citation>
    <scope>NUCLEOTIDE SEQUENCE [LARGE SCALE GENOMIC DNA]</scope>
    <source>
        <strain evidence="3 4">9W16Y-2</strain>
    </source>
</reference>
<dbReference type="Gene3D" id="2.40.50.100">
    <property type="match status" value="1"/>
</dbReference>
<dbReference type="EMBL" id="RDBF01000008">
    <property type="protein sequence ID" value="RLV55361.1"/>
    <property type="molecule type" value="Genomic_DNA"/>
</dbReference>
<gene>
    <name evidence="3" type="ORF">D9V41_11415</name>
</gene>
<dbReference type="InterPro" id="IPR000089">
    <property type="entry name" value="Biotin_lipoyl"/>
</dbReference>
<sequence>MSDVRAELTASVFKVEVAVGDQVQEGQPLLVLESMKMEIPVVAPRAGVVGEVLASEGEVVDEGAVVVRLAD</sequence>
<dbReference type="Pfam" id="PF00364">
    <property type="entry name" value="Biotin_lipoyl"/>
    <property type="match status" value="1"/>
</dbReference>
<evidence type="ECO:0000256" key="1">
    <source>
        <dbReference type="ARBA" id="ARBA00023267"/>
    </source>
</evidence>
<keyword evidence="4" id="KW-1185">Reference proteome</keyword>
<dbReference type="PROSITE" id="PS50968">
    <property type="entry name" value="BIOTINYL_LIPOYL"/>
    <property type="match status" value="1"/>
</dbReference>
<dbReference type="InterPro" id="IPR011053">
    <property type="entry name" value="Single_hybrid_motif"/>
</dbReference>
<dbReference type="AlphaFoldDB" id="A0A3L8PJA6"/>
<evidence type="ECO:0000313" key="3">
    <source>
        <dbReference type="EMBL" id="RLV55361.1"/>
    </source>
</evidence>
<organism evidence="3 4">
    <name type="scientific">Aeromicrobium phragmitis</name>
    <dbReference type="NCBI Taxonomy" id="2478914"/>
    <lineage>
        <taxon>Bacteria</taxon>
        <taxon>Bacillati</taxon>
        <taxon>Actinomycetota</taxon>
        <taxon>Actinomycetes</taxon>
        <taxon>Propionibacteriales</taxon>
        <taxon>Nocardioidaceae</taxon>
        <taxon>Aeromicrobium</taxon>
    </lineage>
</organism>
<dbReference type="CDD" id="cd06850">
    <property type="entry name" value="biotinyl_domain"/>
    <property type="match status" value="1"/>
</dbReference>
<keyword evidence="1" id="KW-0092">Biotin</keyword>
<name>A0A3L8PJA6_9ACTN</name>
<comment type="caution">
    <text evidence="3">The sequence shown here is derived from an EMBL/GenBank/DDBJ whole genome shotgun (WGS) entry which is preliminary data.</text>
</comment>
<evidence type="ECO:0000259" key="2">
    <source>
        <dbReference type="PROSITE" id="PS50968"/>
    </source>
</evidence>
<dbReference type="SUPFAM" id="SSF51230">
    <property type="entry name" value="Single hybrid motif"/>
    <property type="match status" value="1"/>
</dbReference>
<dbReference type="OrthoDB" id="163546at2"/>
<feature type="domain" description="Lipoyl-binding" evidence="2">
    <location>
        <begin position="1"/>
        <end position="70"/>
    </location>
</feature>
<dbReference type="RefSeq" id="WP_121794701.1">
    <property type="nucleotide sequence ID" value="NZ_RDBF01000008.1"/>
</dbReference>
<proteinExistence type="predicted"/>
<dbReference type="InterPro" id="IPR050709">
    <property type="entry name" value="Biotin_Carboxyl_Carrier/Decarb"/>
</dbReference>
<evidence type="ECO:0000313" key="4">
    <source>
        <dbReference type="Proteomes" id="UP000282515"/>
    </source>
</evidence>
<dbReference type="PANTHER" id="PTHR45266">
    <property type="entry name" value="OXALOACETATE DECARBOXYLASE ALPHA CHAIN"/>
    <property type="match status" value="1"/>
</dbReference>
<dbReference type="PANTHER" id="PTHR45266:SF3">
    <property type="entry name" value="OXALOACETATE DECARBOXYLASE ALPHA CHAIN"/>
    <property type="match status" value="1"/>
</dbReference>